<comment type="caution">
    <text evidence="1">The sequence shown here is derived from an EMBL/GenBank/DDBJ whole genome shotgun (WGS) entry which is preliminary data.</text>
</comment>
<gene>
    <name evidence="1" type="ORF">BJP51_11585</name>
</gene>
<dbReference type="AlphaFoldDB" id="A0A1R0XEC3"/>
<dbReference type="Pfam" id="PF20293">
    <property type="entry name" value="MC6"/>
    <property type="match status" value="1"/>
</dbReference>
<accession>A0A1R0XEC3</accession>
<reference evidence="1 2" key="1">
    <citation type="submission" date="2016-10" db="EMBL/GenBank/DDBJ databases">
        <title>Paenibacillus species isolates.</title>
        <authorList>
            <person name="Beno S.M."/>
        </authorList>
    </citation>
    <scope>NUCLEOTIDE SEQUENCE [LARGE SCALE GENOMIC DNA]</scope>
    <source>
        <strain evidence="1 2">FSL H7-0604</strain>
    </source>
</reference>
<evidence type="ECO:0000313" key="1">
    <source>
        <dbReference type="EMBL" id="OMD33433.1"/>
    </source>
</evidence>
<dbReference type="Proteomes" id="UP000187465">
    <property type="component" value="Unassembled WGS sequence"/>
</dbReference>
<proteinExistence type="predicted"/>
<dbReference type="EMBL" id="MKQP01000011">
    <property type="protein sequence ID" value="OMD33433.1"/>
    <property type="molecule type" value="Genomic_DNA"/>
</dbReference>
<evidence type="ECO:0000313" key="2">
    <source>
        <dbReference type="Proteomes" id="UP000187465"/>
    </source>
</evidence>
<organism evidence="1 2">
    <name type="scientific">Paenibacillus odorifer</name>
    <dbReference type="NCBI Taxonomy" id="189426"/>
    <lineage>
        <taxon>Bacteria</taxon>
        <taxon>Bacillati</taxon>
        <taxon>Bacillota</taxon>
        <taxon>Bacilli</taxon>
        <taxon>Bacillales</taxon>
        <taxon>Paenibacillaceae</taxon>
        <taxon>Paenibacillus</taxon>
    </lineage>
</organism>
<name>A0A1R0XEC3_9BACL</name>
<sequence length="116" mass="13518">MYNECYIELEQVIMKKSRYKSDIQLVNKEGVGIVLTPTKNLHEDKSIIKIGARILSILNSPRTISTAWKSYIQIQESDTNGKIRIQFDTFILAIDFLYIIGAIEYEDDLMWRARND</sequence>
<dbReference type="InterPro" id="IPR046897">
    <property type="entry name" value="ABC-3C_MC6"/>
</dbReference>
<protein>
    <submittedName>
        <fullName evidence="1">Uncharacterized protein</fullName>
    </submittedName>
</protein>